<proteinExistence type="predicted"/>
<sequence length="355" mass="37006">MDDLNRMLAETLHDAAGAAPSEAGLLGSVHDRSRRYRRRRLVTVTAVSAAAAVVVAGIPVVTMLATRPRPDLPPAASRPAVTATPSGPAASPSPAASSRPPNRPSSAPPSAHTSSTAGAVTLSKGWTAPVFPYTLPATDGLSAPVASMDDGDPVAFFEATETRHHADVTVTVSASEPVFTTTAARTPEQVRGHAGTLRTVDVAPAKQLILYWKESSGRWIQVATDDTYTPDQVVALAESMTAAAVAVAPPFDLELSPGGLATTTVTASRMVFRSPAGGEFSTVLRKRQQLAGVNRKVGGRDAVLTRRPGQVTLSVDVPDWDATLQITVGGGLTVSDTDLLRYAEGVHVLNRSDPE</sequence>
<feature type="compositionally biased region" description="Low complexity" evidence="1">
    <location>
        <begin position="79"/>
        <end position="100"/>
    </location>
</feature>
<evidence type="ECO:0000256" key="2">
    <source>
        <dbReference type="SAM" id="Phobius"/>
    </source>
</evidence>
<dbReference type="RefSeq" id="WP_203739252.1">
    <property type="nucleotide sequence ID" value="NZ_BOMH01000013.1"/>
</dbReference>
<feature type="region of interest" description="Disordered" evidence="1">
    <location>
        <begin position="67"/>
        <end position="116"/>
    </location>
</feature>
<keyword evidence="4" id="KW-1185">Reference proteome</keyword>
<comment type="caution">
    <text evidence="3">The sequence shown here is derived from an EMBL/GenBank/DDBJ whole genome shotgun (WGS) entry which is preliminary data.</text>
</comment>
<dbReference type="AlphaFoldDB" id="A0A919IKW3"/>
<protein>
    <submittedName>
        <fullName evidence="3">Uncharacterized protein</fullName>
    </submittedName>
</protein>
<evidence type="ECO:0000313" key="3">
    <source>
        <dbReference type="EMBL" id="GID63820.1"/>
    </source>
</evidence>
<dbReference type="Proteomes" id="UP000619479">
    <property type="component" value="Unassembled WGS sequence"/>
</dbReference>
<evidence type="ECO:0000256" key="1">
    <source>
        <dbReference type="SAM" id="MobiDB-lite"/>
    </source>
</evidence>
<name>A0A919IKW3_9ACTN</name>
<keyword evidence="2" id="KW-0472">Membrane</keyword>
<accession>A0A919IKW3</accession>
<reference evidence="3" key="1">
    <citation type="submission" date="2021-01" db="EMBL/GenBank/DDBJ databases">
        <title>Whole genome shotgun sequence of Actinoplanes cyaneus NBRC 14990.</title>
        <authorList>
            <person name="Komaki H."/>
            <person name="Tamura T."/>
        </authorList>
    </citation>
    <scope>NUCLEOTIDE SEQUENCE</scope>
    <source>
        <strain evidence="3">NBRC 14990</strain>
    </source>
</reference>
<organism evidence="3 4">
    <name type="scientific">Actinoplanes cyaneus</name>
    <dbReference type="NCBI Taxonomy" id="52696"/>
    <lineage>
        <taxon>Bacteria</taxon>
        <taxon>Bacillati</taxon>
        <taxon>Actinomycetota</taxon>
        <taxon>Actinomycetes</taxon>
        <taxon>Micromonosporales</taxon>
        <taxon>Micromonosporaceae</taxon>
        <taxon>Actinoplanes</taxon>
    </lineage>
</organism>
<gene>
    <name evidence="3" type="ORF">Acy02nite_17010</name>
</gene>
<keyword evidence="2" id="KW-1133">Transmembrane helix</keyword>
<keyword evidence="2" id="KW-0812">Transmembrane</keyword>
<feature type="transmembrane region" description="Helical" evidence="2">
    <location>
        <begin position="41"/>
        <end position="65"/>
    </location>
</feature>
<evidence type="ECO:0000313" key="4">
    <source>
        <dbReference type="Proteomes" id="UP000619479"/>
    </source>
</evidence>
<dbReference type="EMBL" id="BOMH01000013">
    <property type="protein sequence ID" value="GID63820.1"/>
    <property type="molecule type" value="Genomic_DNA"/>
</dbReference>